<dbReference type="Proteomes" id="UP001303324">
    <property type="component" value="Chromosome"/>
</dbReference>
<evidence type="ECO:0000256" key="2">
    <source>
        <dbReference type="ARBA" id="ARBA00005278"/>
    </source>
</evidence>
<keyword evidence="5" id="KW-0812">Transmembrane</keyword>
<evidence type="ECO:0000256" key="3">
    <source>
        <dbReference type="ARBA" id="ARBA00023136"/>
    </source>
</evidence>
<feature type="transmembrane region" description="Helical" evidence="5">
    <location>
        <begin position="366"/>
        <end position="388"/>
    </location>
</feature>
<evidence type="ECO:0000256" key="5">
    <source>
        <dbReference type="SAM" id="Phobius"/>
    </source>
</evidence>
<feature type="transmembrane region" description="Helical" evidence="5">
    <location>
        <begin position="283"/>
        <end position="301"/>
    </location>
</feature>
<accession>A0ABY9VKX8</accession>
<reference evidence="6 7" key="1">
    <citation type="submission" date="2023-09" db="EMBL/GenBank/DDBJ databases">
        <title>Microbial mechanism of fulvic acid promoting antimony reduction mineralization in rice fields.</title>
        <authorList>
            <person name="Chen G."/>
            <person name="Lan J."/>
        </authorList>
    </citation>
    <scope>NUCLEOTIDE SEQUENCE [LARGE SCALE GENOMIC DNA]</scope>
    <source>
        <strain evidence="6 7">PS1</strain>
    </source>
</reference>
<sequence length="443" mass="49252">MYLDTIADKKAIQEHILGPILKLDHWPKKPIQQIENTIEISKIKRISDLGEAVNELSNGNTLIFIDGADSCISADTADWKDRSLSPPQSQRVLKGPQIGFTELANNNISLIKRFIKNNQLSIEDQTVGEETSTGVFLLFLADKTDHDILNHVRNKVKSVHLKSILDSSYIQESISEGQITPFPLVLTTERPDVVAGHLLEGKIAIVCDGSPDVLIVPALFIQFFHSPEDYYESSMFDFTRLIRILSFVTSIFLIPFYIAFVLFHQELIPSELLVSLAAQRQIVPLPLVIEVILLMVIFEVLLESSIRLPTGIMLAFSIIGTIILGQSAAEAGIVQLSTLVVISATYVLNFAIPVHPFGNAIKGIRYILVFLASTFGLYGIILGTIVLVNHLASLNSFGVPYLSPISPVKKADLKDTFIRFSLKKIINSTKRYDKDDLLKNSRK</sequence>
<feature type="transmembrane region" description="Helical" evidence="5">
    <location>
        <begin position="241"/>
        <end position="263"/>
    </location>
</feature>
<name>A0ABY9VKX8_9BACI</name>
<keyword evidence="7" id="KW-1185">Reference proteome</keyword>
<evidence type="ECO:0000313" key="7">
    <source>
        <dbReference type="Proteomes" id="UP001303324"/>
    </source>
</evidence>
<feature type="transmembrane region" description="Helical" evidence="5">
    <location>
        <begin position="333"/>
        <end position="354"/>
    </location>
</feature>
<dbReference type="PANTHER" id="PTHR22550">
    <property type="entry name" value="SPORE GERMINATION PROTEIN"/>
    <property type="match status" value="1"/>
</dbReference>
<gene>
    <name evidence="6" type="ORF">RH061_02535</name>
</gene>
<feature type="transmembrane region" description="Helical" evidence="5">
    <location>
        <begin position="308"/>
        <end position="327"/>
    </location>
</feature>
<keyword evidence="5" id="KW-1133">Transmembrane helix</keyword>
<protein>
    <submittedName>
        <fullName evidence="6">Spore germination protein</fullName>
    </submittedName>
</protein>
<evidence type="ECO:0000256" key="4">
    <source>
        <dbReference type="PIRNR" id="PIRNR005690"/>
    </source>
</evidence>
<dbReference type="Pfam" id="PF03323">
    <property type="entry name" value="GerA"/>
    <property type="match status" value="1"/>
</dbReference>
<evidence type="ECO:0000313" key="6">
    <source>
        <dbReference type="EMBL" id="WNF23406.1"/>
    </source>
</evidence>
<dbReference type="InterPro" id="IPR050768">
    <property type="entry name" value="UPF0353/GerABKA_families"/>
</dbReference>
<evidence type="ECO:0000256" key="1">
    <source>
        <dbReference type="ARBA" id="ARBA00004141"/>
    </source>
</evidence>
<proteinExistence type="inferred from homology"/>
<dbReference type="PIRSF" id="PIRSF005690">
    <property type="entry name" value="GerBA"/>
    <property type="match status" value="1"/>
</dbReference>
<dbReference type="InterPro" id="IPR004995">
    <property type="entry name" value="Spore_Ger"/>
</dbReference>
<dbReference type="EMBL" id="CP134494">
    <property type="protein sequence ID" value="WNF23406.1"/>
    <property type="molecule type" value="Genomic_DNA"/>
</dbReference>
<comment type="subcellular location">
    <subcellularLocation>
        <location evidence="4">Cell membrane</location>
    </subcellularLocation>
    <subcellularLocation>
        <location evidence="1">Membrane</location>
        <topology evidence="1">Multi-pass membrane protein</topology>
    </subcellularLocation>
</comment>
<keyword evidence="3 4" id="KW-0472">Membrane</keyword>
<organism evidence="6 7">
    <name type="scientific">Mesobacillus jeotgali</name>
    <dbReference type="NCBI Taxonomy" id="129985"/>
    <lineage>
        <taxon>Bacteria</taxon>
        <taxon>Bacillati</taxon>
        <taxon>Bacillota</taxon>
        <taxon>Bacilli</taxon>
        <taxon>Bacillales</taxon>
        <taxon>Bacillaceae</taxon>
        <taxon>Mesobacillus</taxon>
    </lineage>
</organism>
<dbReference type="PANTHER" id="PTHR22550:SF5">
    <property type="entry name" value="LEUCINE ZIPPER PROTEIN 4"/>
    <property type="match status" value="1"/>
</dbReference>
<comment type="similarity">
    <text evidence="2 4">Belongs to the GerABKA family.</text>
</comment>